<reference evidence="2 3" key="1">
    <citation type="submission" date="2010-02" db="EMBL/GenBank/DDBJ databases">
        <authorList>
            <person name="Weinstock G."/>
            <person name="Sodergren E."/>
            <person name="Clifton S."/>
            <person name="Fulton L."/>
            <person name="Fulton B."/>
            <person name="Courtney L."/>
            <person name="Fronick C."/>
            <person name="Harrison M."/>
            <person name="Strong C."/>
            <person name="Farmer C."/>
            <person name="Delahaunty K."/>
            <person name="Markovic C."/>
            <person name="Hall O."/>
            <person name="Minx P."/>
            <person name="Tomlinson C."/>
            <person name="Mitreva M."/>
            <person name="Nelson J."/>
            <person name="Hou S."/>
            <person name="Wollam A."/>
            <person name="Pepin K.H."/>
            <person name="Johnson M."/>
            <person name="Bhonagiri V."/>
            <person name="Zhang X."/>
            <person name="Suruliraj S."/>
            <person name="Warren W."/>
            <person name="Chinwalla A."/>
            <person name="Mardis E.R."/>
            <person name="Wilson R.K."/>
        </authorList>
    </citation>
    <scope>NUCLEOTIDE SEQUENCE [LARGE SCALE GENOMIC DNA]</scope>
    <source>
        <strain evidence="2 3">DSM 2876</strain>
    </source>
</reference>
<dbReference type="STRING" id="45851.BHV86_01555"/>
<evidence type="ECO:0000313" key="2">
    <source>
        <dbReference type="EMBL" id="EFF67368.1"/>
    </source>
</evidence>
<keyword evidence="1" id="KW-1133">Transmembrane helix</keyword>
<evidence type="ECO:0000256" key="1">
    <source>
        <dbReference type="SAM" id="Phobius"/>
    </source>
</evidence>
<accession>D4S2Z9</accession>
<protein>
    <submittedName>
        <fullName evidence="2">Uncharacterized protein</fullName>
    </submittedName>
</protein>
<dbReference type="Proteomes" id="UP000006238">
    <property type="component" value="Unassembled WGS sequence"/>
</dbReference>
<feature type="transmembrane region" description="Helical" evidence="1">
    <location>
        <begin position="59"/>
        <end position="80"/>
    </location>
</feature>
<proteinExistence type="predicted"/>
<evidence type="ECO:0000313" key="3">
    <source>
        <dbReference type="Proteomes" id="UP000006238"/>
    </source>
</evidence>
<dbReference type="GeneID" id="98917131"/>
<dbReference type="RefSeq" id="WP_005604637.1">
    <property type="nucleotide sequence ID" value="NZ_GG663525.1"/>
</dbReference>
<gene>
    <name evidence="2" type="ORF">BUTYVIB_02451</name>
</gene>
<organism evidence="2 3">
    <name type="scientific">Eshraghiella crossota DSM 2876</name>
    <dbReference type="NCBI Taxonomy" id="511680"/>
    <lineage>
        <taxon>Bacteria</taxon>
        <taxon>Bacillati</taxon>
        <taxon>Bacillota</taxon>
        <taxon>Clostridia</taxon>
        <taxon>Lachnospirales</taxon>
        <taxon>Lachnospiraceae</taxon>
        <taxon>Eshraghiella</taxon>
    </lineage>
</organism>
<sequence length="218" mass="24138">MTGTIILLTGTAFIGLAVIEVIVALFVLEEGMKRKIAMSVFFLTLGVGIGLIFASDKRYLGASISLAIALVLIFNQYRVLYEKTKGLKGKEKQEVIDKTVKREGNYMALGCDSVTKENDGYHYTMTLAWQEMGMSPDSDYLTGRFTMVSDDKFLEPGKVYMFDEEGLTPLNMDRYSSLKEGGADITGVDKDCFEKAGPLIAKLFQTALHISDDQTYGK</sequence>
<dbReference type="EMBL" id="ABWN01000042">
    <property type="protein sequence ID" value="EFF67368.1"/>
    <property type="molecule type" value="Genomic_DNA"/>
</dbReference>
<keyword evidence="3" id="KW-1185">Reference proteome</keyword>
<dbReference type="AlphaFoldDB" id="D4S2Z9"/>
<feature type="transmembrane region" description="Helical" evidence="1">
    <location>
        <begin position="6"/>
        <end position="28"/>
    </location>
</feature>
<feature type="transmembrane region" description="Helical" evidence="1">
    <location>
        <begin position="35"/>
        <end position="53"/>
    </location>
</feature>
<dbReference type="HOGENOM" id="CLU_1264984_0_0_9"/>
<keyword evidence="1" id="KW-0472">Membrane</keyword>
<keyword evidence="1" id="KW-0812">Transmembrane</keyword>
<name>D4S2Z9_9FIRM</name>
<comment type="caution">
    <text evidence="2">The sequence shown here is derived from an EMBL/GenBank/DDBJ whole genome shotgun (WGS) entry which is preliminary data.</text>
</comment>